<sequence length="522" mass="56525">MNRRDLLISAGLAPLALQALSRWSVAEAQDGSRIFTLANPTGFPDLDPSTSFSNDGLVLANVYESLTRYVPGTTEAPASVAPLLAESWQATDGGKTWTFTLRKGVRFHDGTELTAEAVKGSIERTMKIGGGAAFIWSAVTAITAPDPLTVVFSLSTAQPLDLIASAGFAGWIISPAAQAQDNAWFNAGQDGGTGPFRIDSYEPGQRVIASRFADHWGGTPEGGFDTAVFEVVEDSVLAQSMIESGNADWTYSLPFDNLEAMKANPDLQVVANPSFENLFALLNTRRAPLDRPRVRQALALAFPYDDVITAGTAGLGTRSRGIVPPGIWGHDPEAPMVMTDLEAARALLAEEGLADSGLELTLTYVTSDALEALAGELWKANLETLGITLTLQPMAWEAMWDLSKADPAQAQDILLLYWWATYVTPYDYLFNLFHSEETPTFNLAYYSNPAFDRLIDEAAALSGTDRAKAEDMFKAAQRMMIEDAPAVFILDKPNVHILRSDVKGYADNPAYGHVVFVNDLSR</sequence>
<dbReference type="GO" id="GO:0043190">
    <property type="term" value="C:ATP-binding cassette (ABC) transporter complex"/>
    <property type="evidence" value="ECO:0007669"/>
    <property type="project" value="InterPro"/>
</dbReference>
<dbReference type="AlphaFoldDB" id="A0A2T4JCC9"/>
<dbReference type="EMBL" id="PZKE01000003">
    <property type="protein sequence ID" value="PTE15570.1"/>
    <property type="molecule type" value="Genomic_DNA"/>
</dbReference>
<dbReference type="CDD" id="cd08512">
    <property type="entry name" value="PBP2_NikA_DppA_OppA_like_7"/>
    <property type="match status" value="1"/>
</dbReference>
<dbReference type="RefSeq" id="WP_107672247.1">
    <property type="nucleotide sequence ID" value="NZ_PZKE01000003.1"/>
</dbReference>
<comment type="similarity">
    <text evidence="2">Belongs to the bacterial solute-binding protein 5 family.</text>
</comment>
<dbReference type="InterPro" id="IPR039424">
    <property type="entry name" value="SBP_5"/>
</dbReference>
<protein>
    <submittedName>
        <fullName evidence="4">ABC transporter substrate-binding protein</fullName>
    </submittedName>
</protein>
<dbReference type="PANTHER" id="PTHR30290">
    <property type="entry name" value="PERIPLASMIC BINDING COMPONENT OF ABC TRANSPORTER"/>
    <property type="match status" value="1"/>
</dbReference>
<name>A0A2T4JCC9_FUSBL</name>
<dbReference type="InterPro" id="IPR030678">
    <property type="entry name" value="Peptide/Ni-bd"/>
</dbReference>
<dbReference type="PIRSF" id="PIRSF002741">
    <property type="entry name" value="MppA"/>
    <property type="match status" value="1"/>
</dbReference>
<evidence type="ECO:0000256" key="1">
    <source>
        <dbReference type="ARBA" id="ARBA00004418"/>
    </source>
</evidence>
<evidence type="ECO:0000313" key="5">
    <source>
        <dbReference type="Proteomes" id="UP000241362"/>
    </source>
</evidence>
<dbReference type="GO" id="GO:0015833">
    <property type="term" value="P:peptide transport"/>
    <property type="evidence" value="ECO:0007669"/>
    <property type="project" value="TreeGrafter"/>
</dbReference>
<dbReference type="InterPro" id="IPR000914">
    <property type="entry name" value="SBP_5_dom"/>
</dbReference>
<dbReference type="Pfam" id="PF00496">
    <property type="entry name" value="SBP_bac_5"/>
    <property type="match status" value="1"/>
</dbReference>
<keyword evidence="5" id="KW-1185">Reference proteome</keyword>
<accession>A0A2T4JCC9</accession>
<evidence type="ECO:0000313" key="4">
    <source>
        <dbReference type="EMBL" id="PTE15570.1"/>
    </source>
</evidence>
<dbReference type="Gene3D" id="3.40.190.10">
    <property type="entry name" value="Periplasmic binding protein-like II"/>
    <property type="match status" value="1"/>
</dbReference>
<comment type="subcellular location">
    <subcellularLocation>
        <location evidence="1">Periplasm</location>
    </subcellularLocation>
</comment>
<dbReference type="Gene3D" id="3.10.105.10">
    <property type="entry name" value="Dipeptide-binding Protein, Domain 3"/>
    <property type="match status" value="1"/>
</dbReference>
<proteinExistence type="inferred from homology"/>
<dbReference type="Proteomes" id="UP000241362">
    <property type="component" value="Unassembled WGS sequence"/>
</dbReference>
<dbReference type="Gene3D" id="3.90.76.10">
    <property type="entry name" value="Dipeptide-binding Protein, Domain 1"/>
    <property type="match status" value="1"/>
</dbReference>
<evidence type="ECO:0000256" key="2">
    <source>
        <dbReference type="ARBA" id="ARBA00005695"/>
    </source>
</evidence>
<dbReference type="SUPFAM" id="SSF53850">
    <property type="entry name" value="Periplasmic binding protein-like II"/>
    <property type="match status" value="1"/>
</dbReference>
<dbReference type="GO" id="GO:0030288">
    <property type="term" value="C:outer membrane-bounded periplasmic space"/>
    <property type="evidence" value="ECO:0007669"/>
    <property type="project" value="UniProtKB-ARBA"/>
</dbReference>
<reference evidence="4 5" key="1">
    <citation type="submission" date="2018-03" db="EMBL/GenBank/DDBJ databases">
        <title>Rhodobacter blasticus.</title>
        <authorList>
            <person name="Meyer T.E."/>
            <person name="Miller S."/>
            <person name="Lodha T."/>
            <person name="Gandham S."/>
            <person name="Chintalapati S."/>
            <person name="Chintalapati V.R."/>
        </authorList>
    </citation>
    <scope>NUCLEOTIDE SEQUENCE [LARGE SCALE GENOMIC DNA]</scope>
    <source>
        <strain evidence="4 5">DSM 2131</strain>
    </source>
</reference>
<gene>
    <name evidence="4" type="ORF">C5F44_04135</name>
</gene>
<feature type="domain" description="Solute-binding protein family 5" evidence="3">
    <location>
        <begin position="80"/>
        <end position="437"/>
    </location>
</feature>
<comment type="caution">
    <text evidence="4">The sequence shown here is derived from an EMBL/GenBank/DDBJ whole genome shotgun (WGS) entry which is preliminary data.</text>
</comment>
<dbReference type="GO" id="GO:1904680">
    <property type="term" value="F:peptide transmembrane transporter activity"/>
    <property type="evidence" value="ECO:0007669"/>
    <property type="project" value="TreeGrafter"/>
</dbReference>
<organism evidence="4 5">
    <name type="scientific">Fuscovulum blasticum DSM 2131</name>
    <dbReference type="NCBI Taxonomy" id="1188250"/>
    <lineage>
        <taxon>Bacteria</taxon>
        <taxon>Pseudomonadati</taxon>
        <taxon>Pseudomonadota</taxon>
        <taxon>Alphaproteobacteria</taxon>
        <taxon>Rhodobacterales</taxon>
        <taxon>Paracoccaceae</taxon>
        <taxon>Pseudogemmobacter</taxon>
    </lineage>
</organism>
<evidence type="ECO:0000259" key="3">
    <source>
        <dbReference type="Pfam" id="PF00496"/>
    </source>
</evidence>